<keyword evidence="2" id="KW-1133">Transmembrane helix</keyword>
<comment type="caution">
    <text evidence="3">The sequence shown here is derived from an EMBL/GenBank/DDBJ whole genome shotgun (WGS) entry which is preliminary data.</text>
</comment>
<evidence type="ECO:0000256" key="1">
    <source>
        <dbReference type="SAM" id="MobiDB-lite"/>
    </source>
</evidence>
<proteinExistence type="predicted"/>
<name>A0A5D0MDN6_9BACT</name>
<feature type="region of interest" description="Disordered" evidence="1">
    <location>
        <begin position="821"/>
        <end position="840"/>
    </location>
</feature>
<dbReference type="NCBIfam" id="TIGR02532">
    <property type="entry name" value="IV_pilin_GFxxxE"/>
    <property type="match status" value="1"/>
</dbReference>
<accession>A0A5D0MDN6</accession>
<reference evidence="3" key="1">
    <citation type="submission" date="2019-08" db="EMBL/GenBank/DDBJ databases">
        <title>Genomic characterization of a novel candidate phylum (ARYD3) from a high temperature, high salinity tertiary oil reservoir in north central Oklahoma, USA.</title>
        <authorList>
            <person name="Youssef N.H."/>
            <person name="Yadav A."/>
            <person name="Elshahed M.S."/>
        </authorList>
    </citation>
    <scope>NUCLEOTIDE SEQUENCE [LARGE SCALE GENOMIC DNA]</scope>
    <source>
        <strain evidence="3">ARYD3</strain>
    </source>
</reference>
<dbReference type="InterPro" id="IPR012902">
    <property type="entry name" value="N_methyl_site"/>
</dbReference>
<evidence type="ECO:0000313" key="3">
    <source>
        <dbReference type="EMBL" id="TYB31827.1"/>
    </source>
</evidence>
<dbReference type="InterPro" id="IPR013783">
    <property type="entry name" value="Ig-like_fold"/>
</dbReference>
<evidence type="ECO:0000313" key="4">
    <source>
        <dbReference type="Proteomes" id="UP000324143"/>
    </source>
</evidence>
<gene>
    <name evidence="3" type="ORF">FXF47_02230</name>
</gene>
<sequence length="1235" mass="137898">MGEGNIMKINKRKGFTYIEMMISLAIVTVISIAIFSYLMVSAKTEQKLKQRIDVFNVAQSILSELKGWDYKGSGNQNLLYLKEYLESNNNEYLKYLQNVSGSNVYEVSQTAGGTYVLKLHSGRVRVKANLDFMEEDINDVDGDGITEELVMSNKDHNIVRISVKAAEYVDGRSDDQLQWATAVGHKGIQTKVPSVDLVINDISDDNLDLSSPGAAMLGLDYKKNSDMINGLNNLDNFSTFDNDGNDNDGDGKTDYTGGDILEADADGNDNDGDGIIDEAFEQDDNSTTYAVEVYSSEPFLISPSTEAGLETGDVGVWLKGPNDSSYTNITDRFSEKTGTDITAHTVYEYTNYVIDETYKDSTETLKGEGQYEVKVIGRTKPDNKSGYFMQRTYSYLVDVTSPLIDELSPSPGTFVSSDKVTLAVTTTDNYALDRVYVFEKKDLSEGYTWNLVKHQPIDLQTADAFTNMNVGIILENVAEGEHHYRVVVKDKAGNVTSDETLVYVSHEPDDQPPVVVPLSPTVDGIGSLSNPYKTDEGNPEITARIKDSDIEGGVETQSGVYISDDWPKVIYKVYDYSEGEVSSAPAIEDVSINWTDPYEDGFYIATSTVSFIKHNVNNVTMNLDIISSTMEQGDLVLIAVKAKDKAGNEMKTAKKWYVKNVLTENLTDRGPQISEVTVRQRANHPNLEPPFVHTPGWSNPEISEDVTYQDSKTFYVGWTAADQDGIREWEIHYTNIVPPDAIDSEILEHSGSPKSKQFDTTLINDGESYGTLLSDLNLDLDNYTNITNTGIFYFYIKVTEYDPTDTTDYAGQSSYYYMQDTDGDGIPDTPGTGNNDPSGDSITETWIPVKLERLRTLVFNFDTSTDGDSVLDYYTDQAVPLYWRSGDCDVVTVSSQLDATFLKNNIDKNGDGVFNDYDLVIFLSGTATPTPFTDGAIKLLHRYFGGPYSDFKTQDSSSFYPDDDGDGIGNKNNVYYEASTPPRLLFVGKRMFHNFPSGTSLQQAFIKRWFGLDASSSYKYDEITNQPYVVSDLQSFWDSTITTPEDFVTDLADPVFGRLLGEVKKDSDGTELSRGNLSNYKKKLEIRDDGSGLYDGYVSTDSTVPDRWNILGEVFIADYIVNPGIHTSVINPPNDAFTKAAKSSMVFGYDPDNINYSAGVWMYPGVGIDTNNDGVVDKWDFTINKYYDEEEFKPNYYLERNSHTKLYYMGFNLEAISTKRDRYATFKSLIQFLSY</sequence>
<evidence type="ECO:0000256" key="2">
    <source>
        <dbReference type="SAM" id="Phobius"/>
    </source>
</evidence>
<dbReference type="Gene3D" id="2.60.40.10">
    <property type="entry name" value="Immunoglobulins"/>
    <property type="match status" value="1"/>
</dbReference>
<dbReference type="AlphaFoldDB" id="A0A5D0MDN6"/>
<feature type="compositionally biased region" description="Low complexity" evidence="1">
    <location>
        <begin position="824"/>
        <end position="833"/>
    </location>
</feature>
<keyword evidence="2" id="KW-0472">Membrane</keyword>
<feature type="transmembrane region" description="Helical" evidence="2">
    <location>
        <begin position="21"/>
        <end position="40"/>
    </location>
</feature>
<dbReference type="Proteomes" id="UP000324143">
    <property type="component" value="Unassembled WGS sequence"/>
</dbReference>
<dbReference type="EMBL" id="VSIX01000028">
    <property type="protein sequence ID" value="TYB31827.1"/>
    <property type="molecule type" value="Genomic_DNA"/>
</dbReference>
<dbReference type="Pfam" id="PF07963">
    <property type="entry name" value="N_methyl"/>
    <property type="match status" value="1"/>
</dbReference>
<organism evidence="3 4">
    <name type="scientific">Candidatus Mcinerneyibacterium aminivorans</name>
    <dbReference type="NCBI Taxonomy" id="2703815"/>
    <lineage>
        <taxon>Bacteria</taxon>
        <taxon>Candidatus Macinerneyibacteriota</taxon>
        <taxon>Candidatus Mcinerneyibacteria</taxon>
        <taxon>Candidatus Mcinerneyibacteriales</taxon>
        <taxon>Candidatus Mcinerneyibacteriaceae</taxon>
        <taxon>Candidatus Mcinerneyibacterium</taxon>
    </lineage>
</organism>
<protein>
    <submittedName>
        <fullName evidence="3">Type II secretion system protein</fullName>
    </submittedName>
</protein>
<keyword evidence="2" id="KW-0812">Transmembrane</keyword>
<keyword evidence="4" id="KW-1185">Reference proteome</keyword>